<feature type="signal peptide" evidence="1">
    <location>
        <begin position="1"/>
        <end position="21"/>
    </location>
</feature>
<dbReference type="EMBL" id="JBBHLI010000004">
    <property type="protein sequence ID" value="MEK9500956.1"/>
    <property type="molecule type" value="Genomic_DNA"/>
</dbReference>
<organism evidence="3 4">
    <name type="scientific">Gaopeijia maritima</name>
    <dbReference type="NCBI Taxonomy" id="3119007"/>
    <lineage>
        <taxon>Bacteria</taxon>
        <taxon>Pseudomonadati</taxon>
        <taxon>Gemmatimonadota</taxon>
        <taxon>Longimicrobiia</taxon>
        <taxon>Gaopeijiales</taxon>
        <taxon>Gaopeijiaceae</taxon>
        <taxon>Gaopeijia</taxon>
    </lineage>
</organism>
<dbReference type="Gene3D" id="2.30.40.10">
    <property type="entry name" value="Urease, subunit C, domain 1"/>
    <property type="match status" value="1"/>
</dbReference>
<dbReference type="InterPro" id="IPR011059">
    <property type="entry name" value="Metal-dep_hydrolase_composite"/>
</dbReference>
<dbReference type="Proteomes" id="UP001484239">
    <property type="component" value="Unassembled WGS sequence"/>
</dbReference>
<keyword evidence="1" id="KW-0732">Signal</keyword>
<dbReference type="Gene3D" id="3.20.20.140">
    <property type="entry name" value="Metal-dependent hydrolases"/>
    <property type="match status" value="1"/>
</dbReference>
<keyword evidence="4" id="KW-1185">Reference proteome</keyword>
<reference evidence="3 4" key="1">
    <citation type="submission" date="2024-02" db="EMBL/GenBank/DDBJ databases">
        <title>A novel Gemmatimonadota bacterium.</title>
        <authorList>
            <person name="Du Z.-J."/>
            <person name="Ye Y.-Q."/>
        </authorList>
    </citation>
    <scope>NUCLEOTIDE SEQUENCE [LARGE SCALE GENOMIC DNA]</scope>
    <source>
        <strain evidence="3 4">DH-20</strain>
    </source>
</reference>
<proteinExistence type="predicted"/>
<dbReference type="CDD" id="cd01299">
    <property type="entry name" value="Met_dep_hydrolase_A"/>
    <property type="match status" value="1"/>
</dbReference>
<dbReference type="PANTHER" id="PTHR43135">
    <property type="entry name" value="ALPHA-D-RIBOSE 1-METHYLPHOSPHONATE 5-TRIPHOSPHATE DIPHOSPHATASE"/>
    <property type="match status" value="1"/>
</dbReference>
<dbReference type="SUPFAM" id="SSF51338">
    <property type="entry name" value="Composite domain of metallo-dependent hydrolases"/>
    <property type="match status" value="1"/>
</dbReference>
<dbReference type="InterPro" id="IPR032466">
    <property type="entry name" value="Metal_Hydrolase"/>
</dbReference>
<dbReference type="Pfam" id="PF01979">
    <property type="entry name" value="Amidohydro_1"/>
    <property type="match status" value="1"/>
</dbReference>
<evidence type="ECO:0000256" key="1">
    <source>
        <dbReference type="SAM" id="SignalP"/>
    </source>
</evidence>
<protein>
    <submittedName>
        <fullName evidence="3">Amidohydrolase family protein</fullName>
    </submittedName>
</protein>
<evidence type="ECO:0000313" key="3">
    <source>
        <dbReference type="EMBL" id="MEK9500956.1"/>
    </source>
</evidence>
<dbReference type="InterPro" id="IPR051781">
    <property type="entry name" value="Metallo-dep_Hydrolase"/>
</dbReference>
<dbReference type="RefSeq" id="WP_405276876.1">
    <property type="nucleotide sequence ID" value="NZ_CP144380.1"/>
</dbReference>
<feature type="chain" id="PRO_5046002552" evidence="1">
    <location>
        <begin position="22"/>
        <end position="435"/>
    </location>
</feature>
<dbReference type="InterPro" id="IPR006680">
    <property type="entry name" value="Amidohydro-rel"/>
</dbReference>
<feature type="domain" description="Amidohydrolase-related" evidence="2">
    <location>
        <begin position="84"/>
        <end position="431"/>
    </location>
</feature>
<comment type="caution">
    <text evidence="3">The sequence shown here is derived from an EMBL/GenBank/DDBJ whole genome shotgun (WGS) entry which is preliminary data.</text>
</comment>
<name>A0ABU9E894_9BACT</name>
<accession>A0ABU9E894</accession>
<dbReference type="InterPro" id="IPR057744">
    <property type="entry name" value="OTAase-like"/>
</dbReference>
<evidence type="ECO:0000259" key="2">
    <source>
        <dbReference type="Pfam" id="PF01979"/>
    </source>
</evidence>
<evidence type="ECO:0000313" key="4">
    <source>
        <dbReference type="Proteomes" id="UP001484239"/>
    </source>
</evidence>
<gene>
    <name evidence="3" type="ORF">WI372_08210</name>
</gene>
<sequence>MSKFRSQLVSSLLLVAGVLVAAPPAAGQQAGALTVVHAGWLLDRPGEEPRTEVSVIVRDGVIEAVEDGYVERSGAEVVDLRGRFVMPGFIDSHVHLSSELGAGRELDAVALNATDVVLDAARNARTTLMAGFTTVQDVGGSLAGMTALRDAIADGDVVGPRLRVSGPAVTPTGGHGDVNGFSLDVMDLLTNRFACNGPDDCRRAVRELVRGGADVIKITATGGVLSNTAAGVEQQFFDDELASIVEAARMMGRKVTAHAHGTTGVDSFLEAGGASIEHGTYLDDHSIRLFRESGAYLVPTILAGVTVAEMAEGADWMPGPVRDKSRSVGPLMLEMARRAHEGGVRIAFGTDSGVSQHGVNAREFQLLVEAGLTPMEAIHTATVAAADHVEMGDRLGTIEAGKLADLIASDSNPLDDVATLMEISFVMKDGVVYKR</sequence>
<dbReference type="SUPFAM" id="SSF51556">
    <property type="entry name" value="Metallo-dependent hydrolases"/>
    <property type="match status" value="1"/>
</dbReference>
<dbReference type="PANTHER" id="PTHR43135:SF3">
    <property type="entry name" value="ALPHA-D-RIBOSE 1-METHYLPHOSPHONATE 5-TRIPHOSPHATE DIPHOSPHATASE"/>
    <property type="match status" value="1"/>
</dbReference>